<reference evidence="1 2" key="1">
    <citation type="submission" date="2016-10" db="EMBL/GenBank/DDBJ databases">
        <authorList>
            <person name="de Groot N.N."/>
        </authorList>
    </citation>
    <scope>NUCLEOTIDE SEQUENCE [LARGE SCALE GENOMIC DNA]</scope>
    <source>
        <strain evidence="1 2">DSM 15893</strain>
    </source>
</reference>
<evidence type="ECO:0000313" key="2">
    <source>
        <dbReference type="Proteomes" id="UP000182692"/>
    </source>
</evidence>
<dbReference type="RefSeq" id="WP_074928649.1">
    <property type="nucleotide sequence ID" value="NZ_FOWR01000052.1"/>
</dbReference>
<dbReference type="AlphaFoldDB" id="A0A1I5WUA5"/>
<gene>
    <name evidence="1" type="ORF">SAMN03084138_04438</name>
</gene>
<sequence>MPKLPFGLSIIMGISGCTFHPSAMHVDITNVEITNQKAPSIARENLGDVRLPTVEISLTGNALVYTTDNNQLSQFRCEVMNGKEKLVRYSMGQLGDFIYLDSDGVWQDFSLSDVEDSSSKLTSFSALVYRDLKVVFYAREADSKVGKTTRHDLLSLDFTHVQCNVVGVTWPISLNYSNDIIITKAQLVQSYRDFLLKENMAEIKDILATERQLL</sequence>
<organism evidence="1 2">
    <name type="scientific">Enterovibrio norvegicus DSM 15893</name>
    <dbReference type="NCBI Taxonomy" id="1121869"/>
    <lineage>
        <taxon>Bacteria</taxon>
        <taxon>Pseudomonadati</taxon>
        <taxon>Pseudomonadota</taxon>
        <taxon>Gammaproteobacteria</taxon>
        <taxon>Vibrionales</taxon>
        <taxon>Vibrionaceae</taxon>
        <taxon>Enterovibrio</taxon>
    </lineage>
</organism>
<proteinExistence type="predicted"/>
<name>A0A1I5WUA5_9GAMM</name>
<dbReference type="GeneID" id="35869924"/>
<protein>
    <recommendedName>
        <fullName evidence="3">Lipoprotein</fullName>
    </recommendedName>
</protein>
<dbReference type="Proteomes" id="UP000182692">
    <property type="component" value="Unassembled WGS sequence"/>
</dbReference>
<evidence type="ECO:0000313" key="1">
    <source>
        <dbReference type="EMBL" id="SFQ23087.1"/>
    </source>
</evidence>
<dbReference type="EMBL" id="FOWR01000052">
    <property type="protein sequence ID" value="SFQ23087.1"/>
    <property type="molecule type" value="Genomic_DNA"/>
</dbReference>
<dbReference type="STRING" id="1121869.SAMN03084138_04438"/>
<evidence type="ECO:0008006" key="3">
    <source>
        <dbReference type="Google" id="ProtNLM"/>
    </source>
</evidence>
<accession>A0A1I5WUA5</accession>
<dbReference type="PROSITE" id="PS51257">
    <property type="entry name" value="PROKAR_LIPOPROTEIN"/>
    <property type="match status" value="1"/>
</dbReference>